<dbReference type="InterPro" id="IPR016169">
    <property type="entry name" value="FAD-bd_PCMH_sub2"/>
</dbReference>
<organism evidence="7 8">
    <name type="scientific">Baudoinia panamericana (strain UAMH 10762)</name>
    <name type="common">Angels' share fungus</name>
    <name type="synonym">Baudoinia compniacensis (strain UAMH 10762)</name>
    <dbReference type="NCBI Taxonomy" id="717646"/>
    <lineage>
        <taxon>Eukaryota</taxon>
        <taxon>Fungi</taxon>
        <taxon>Dikarya</taxon>
        <taxon>Ascomycota</taxon>
        <taxon>Pezizomycotina</taxon>
        <taxon>Dothideomycetes</taxon>
        <taxon>Dothideomycetidae</taxon>
        <taxon>Mycosphaerellales</taxon>
        <taxon>Teratosphaeriaceae</taxon>
        <taxon>Baudoinia</taxon>
    </lineage>
</organism>
<dbReference type="Gene3D" id="3.40.462.20">
    <property type="match status" value="1"/>
</dbReference>
<dbReference type="EMBL" id="KB445552">
    <property type="protein sequence ID" value="EMC99317.1"/>
    <property type="molecule type" value="Genomic_DNA"/>
</dbReference>
<dbReference type="KEGG" id="bcom:BAUCODRAFT_31634"/>
<dbReference type="PANTHER" id="PTHR42973:SF39">
    <property type="entry name" value="FAD-BINDING PCMH-TYPE DOMAIN-CONTAINING PROTEIN"/>
    <property type="match status" value="1"/>
</dbReference>
<comment type="cofactor">
    <cofactor evidence="1">
        <name>FAD</name>
        <dbReference type="ChEBI" id="CHEBI:57692"/>
    </cofactor>
</comment>
<evidence type="ECO:0000313" key="7">
    <source>
        <dbReference type="EMBL" id="EMC99317.1"/>
    </source>
</evidence>
<dbReference type="Gene3D" id="3.30.465.10">
    <property type="match status" value="2"/>
</dbReference>
<evidence type="ECO:0000313" key="8">
    <source>
        <dbReference type="Proteomes" id="UP000011761"/>
    </source>
</evidence>
<protein>
    <recommendedName>
        <fullName evidence="6">Berberine/berberine-like domain-containing protein</fullName>
    </recommendedName>
</protein>
<dbReference type="OMA" id="VLLYGNY"/>
<dbReference type="Proteomes" id="UP000011761">
    <property type="component" value="Unassembled WGS sequence"/>
</dbReference>
<dbReference type="GO" id="GO:0050660">
    <property type="term" value="F:flavin adenine dinucleotide binding"/>
    <property type="evidence" value="ECO:0007669"/>
    <property type="project" value="InterPro"/>
</dbReference>
<evidence type="ECO:0000256" key="5">
    <source>
        <dbReference type="ARBA" id="ARBA00023002"/>
    </source>
</evidence>
<dbReference type="GeneID" id="19111538"/>
<keyword evidence="4" id="KW-0274">FAD</keyword>
<dbReference type="AlphaFoldDB" id="M2LX95"/>
<evidence type="ECO:0000256" key="1">
    <source>
        <dbReference type="ARBA" id="ARBA00001974"/>
    </source>
</evidence>
<proteinExistence type="inferred from homology"/>
<evidence type="ECO:0000256" key="2">
    <source>
        <dbReference type="ARBA" id="ARBA00005466"/>
    </source>
</evidence>
<evidence type="ECO:0000259" key="6">
    <source>
        <dbReference type="Pfam" id="PF08031"/>
    </source>
</evidence>
<reference evidence="7 8" key="1">
    <citation type="journal article" date="2012" name="PLoS Pathog.">
        <title>Diverse lifestyles and strategies of plant pathogenesis encoded in the genomes of eighteen Dothideomycetes fungi.</title>
        <authorList>
            <person name="Ohm R.A."/>
            <person name="Feau N."/>
            <person name="Henrissat B."/>
            <person name="Schoch C.L."/>
            <person name="Horwitz B.A."/>
            <person name="Barry K.W."/>
            <person name="Condon B.J."/>
            <person name="Copeland A.C."/>
            <person name="Dhillon B."/>
            <person name="Glaser F."/>
            <person name="Hesse C.N."/>
            <person name="Kosti I."/>
            <person name="LaButti K."/>
            <person name="Lindquist E.A."/>
            <person name="Lucas S."/>
            <person name="Salamov A.A."/>
            <person name="Bradshaw R.E."/>
            <person name="Ciuffetti L."/>
            <person name="Hamelin R.C."/>
            <person name="Kema G.H.J."/>
            <person name="Lawrence C."/>
            <person name="Scott J.A."/>
            <person name="Spatafora J.W."/>
            <person name="Turgeon B.G."/>
            <person name="de Wit P.J.G.M."/>
            <person name="Zhong S."/>
            <person name="Goodwin S.B."/>
            <person name="Grigoriev I.V."/>
        </authorList>
    </citation>
    <scope>NUCLEOTIDE SEQUENCE [LARGE SCALE GENOMIC DNA]</scope>
    <source>
        <strain evidence="7 8">UAMH 10762</strain>
    </source>
</reference>
<dbReference type="SUPFAM" id="SSF56176">
    <property type="entry name" value="FAD-binding/transporter-associated domain-like"/>
    <property type="match status" value="1"/>
</dbReference>
<comment type="similarity">
    <text evidence="2">Belongs to the oxygen-dependent FAD-linked oxidoreductase family.</text>
</comment>
<name>M2LX95_BAUPA</name>
<sequence length="329" mass="36335">MVGATVVLSNGDIVHASETDNDALFWGLLGAGQNFGVVTEFELRAYPQNEVYQGTLVLPPAPGVISKIIATMNDLYHVPTPGQYSKTQGRLSLLLGLARPPEAQHKTMVLLIMAYDGSGEDCKQLLQPVLDLGPVVNTLQMGPYPAVNKQVPTVSGFRSSMKGAAFVLPIRYEFFMHMLRKFDTFMDAETDAAGSLVAWEVCDPTAVVTSEKGCFANRGYHLNSLIMPLWSETESDMTCRQFARDMSLEFKKELELHGQRTSEGSEGGASVKGRRGAVLLYGNYDQYNEISRDIFGDNYPALQQLKAKYDPTNMFNKLFPITPEDVVKL</sequence>
<evidence type="ECO:0000256" key="4">
    <source>
        <dbReference type="ARBA" id="ARBA00022827"/>
    </source>
</evidence>
<keyword evidence="5" id="KW-0560">Oxidoreductase</keyword>
<gene>
    <name evidence="7" type="ORF">BAUCODRAFT_31634</name>
</gene>
<keyword evidence="3" id="KW-0285">Flavoprotein</keyword>
<dbReference type="InterPro" id="IPR012951">
    <property type="entry name" value="BBE"/>
</dbReference>
<feature type="domain" description="Berberine/berberine-like" evidence="6">
    <location>
        <begin position="291"/>
        <end position="316"/>
    </location>
</feature>
<dbReference type="InterPro" id="IPR050416">
    <property type="entry name" value="FAD-linked_Oxidoreductase"/>
</dbReference>
<dbReference type="InterPro" id="IPR036318">
    <property type="entry name" value="FAD-bd_PCMH-like_sf"/>
</dbReference>
<dbReference type="GO" id="GO:0016491">
    <property type="term" value="F:oxidoreductase activity"/>
    <property type="evidence" value="ECO:0007669"/>
    <property type="project" value="UniProtKB-KW"/>
</dbReference>
<dbReference type="eggNOG" id="KOG1231">
    <property type="taxonomic scope" value="Eukaryota"/>
</dbReference>
<dbReference type="RefSeq" id="XP_007673620.1">
    <property type="nucleotide sequence ID" value="XM_007675430.1"/>
</dbReference>
<keyword evidence="8" id="KW-1185">Reference proteome</keyword>
<dbReference type="Pfam" id="PF08031">
    <property type="entry name" value="BBE"/>
    <property type="match status" value="1"/>
</dbReference>
<dbReference type="PANTHER" id="PTHR42973">
    <property type="entry name" value="BINDING OXIDOREDUCTASE, PUTATIVE (AFU_ORTHOLOGUE AFUA_1G17690)-RELATED"/>
    <property type="match status" value="1"/>
</dbReference>
<dbReference type="HOGENOM" id="CLU_018354_10_0_1"/>
<dbReference type="STRING" id="717646.M2LX95"/>
<accession>M2LX95</accession>
<dbReference type="OrthoDB" id="415825at2759"/>
<evidence type="ECO:0000256" key="3">
    <source>
        <dbReference type="ARBA" id="ARBA00022630"/>
    </source>
</evidence>